<evidence type="ECO:0000259" key="2">
    <source>
        <dbReference type="Pfam" id="PF13568"/>
    </source>
</evidence>
<sequence length="215" mass="23229">MKYLVLLSAGMLLAGSAHAQLGLKAGLNTSLLSTSSSNQERNASADGRLGYQVGVYYVHKLTEHLSVVPEVAYSRQNMQLKLDDHSIADGGYGADYRLNRSYVNVPIMLRATFGKLYLEAGPQAGMLLSAHEKGTVYGSTIVGGYQQDIDRAASDRYRRIDVSLTGGLGLQLPAGFGIGLRASTGLVAFNREDQPYRGDLKNQVLQASLSYQLKP</sequence>
<dbReference type="RefSeq" id="WP_088844537.1">
    <property type="nucleotide sequence ID" value="NZ_FYEW01000002.1"/>
</dbReference>
<evidence type="ECO:0000313" key="3">
    <source>
        <dbReference type="EMBL" id="SNC76183.1"/>
    </source>
</evidence>
<dbReference type="InterPro" id="IPR025665">
    <property type="entry name" value="Beta-barrel_OMP_2"/>
</dbReference>
<dbReference type="EMBL" id="FYEW01000002">
    <property type="protein sequence ID" value="SNC76183.1"/>
    <property type="molecule type" value="Genomic_DNA"/>
</dbReference>
<feature type="domain" description="Outer membrane protein beta-barrel" evidence="2">
    <location>
        <begin position="19"/>
        <end position="186"/>
    </location>
</feature>
<dbReference type="Pfam" id="PF13568">
    <property type="entry name" value="OMP_b-brl_2"/>
    <property type="match status" value="1"/>
</dbReference>
<feature type="chain" id="PRO_5012126181" evidence="1">
    <location>
        <begin position="20"/>
        <end position="215"/>
    </location>
</feature>
<name>A0A212UDB2_9BACT</name>
<proteinExistence type="predicted"/>
<dbReference type="AlphaFoldDB" id="A0A212UDB2"/>
<accession>A0A212UDB2</accession>
<dbReference type="OrthoDB" id="1160354at2"/>
<evidence type="ECO:0000313" key="4">
    <source>
        <dbReference type="Proteomes" id="UP000198131"/>
    </source>
</evidence>
<gene>
    <name evidence="3" type="ORF">SAMN06265337_3256</name>
</gene>
<reference evidence="4" key="1">
    <citation type="submission" date="2017-06" db="EMBL/GenBank/DDBJ databases">
        <authorList>
            <person name="Varghese N."/>
            <person name="Submissions S."/>
        </authorList>
    </citation>
    <scope>NUCLEOTIDE SEQUENCE [LARGE SCALE GENOMIC DNA]</scope>
    <source>
        <strain evidence="4">DSM 11116</strain>
    </source>
</reference>
<protein>
    <submittedName>
        <fullName evidence="3">Outer membrane protein beta-barrel domain-containing protein</fullName>
    </submittedName>
</protein>
<keyword evidence="1" id="KW-0732">Signal</keyword>
<keyword evidence="4" id="KW-1185">Reference proteome</keyword>
<organism evidence="3 4">
    <name type="scientific">Hymenobacter gelipurpurascens</name>
    <dbReference type="NCBI Taxonomy" id="89968"/>
    <lineage>
        <taxon>Bacteria</taxon>
        <taxon>Pseudomonadati</taxon>
        <taxon>Bacteroidota</taxon>
        <taxon>Cytophagia</taxon>
        <taxon>Cytophagales</taxon>
        <taxon>Hymenobacteraceae</taxon>
        <taxon>Hymenobacter</taxon>
    </lineage>
</organism>
<dbReference type="Proteomes" id="UP000198131">
    <property type="component" value="Unassembled WGS sequence"/>
</dbReference>
<evidence type="ECO:0000256" key="1">
    <source>
        <dbReference type="SAM" id="SignalP"/>
    </source>
</evidence>
<feature type="signal peptide" evidence="1">
    <location>
        <begin position="1"/>
        <end position="19"/>
    </location>
</feature>